<feature type="compositionally biased region" description="Basic and acidic residues" evidence="1">
    <location>
        <begin position="32"/>
        <end position="46"/>
    </location>
</feature>
<evidence type="ECO:0000313" key="2">
    <source>
        <dbReference type="Proteomes" id="UP000095287"/>
    </source>
</evidence>
<proteinExistence type="predicted"/>
<feature type="compositionally biased region" description="Acidic residues" evidence="1">
    <location>
        <begin position="47"/>
        <end position="57"/>
    </location>
</feature>
<protein>
    <submittedName>
        <fullName evidence="3">Uncharacterized protein</fullName>
    </submittedName>
</protein>
<evidence type="ECO:0000313" key="3">
    <source>
        <dbReference type="WBParaSite" id="L893_g15805.t1"/>
    </source>
</evidence>
<evidence type="ECO:0000256" key="1">
    <source>
        <dbReference type="SAM" id="MobiDB-lite"/>
    </source>
</evidence>
<dbReference type="Proteomes" id="UP000095287">
    <property type="component" value="Unplaced"/>
</dbReference>
<keyword evidence="2" id="KW-1185">Reference proteome</keyword>
<organism evidence="2 3">
    <name type="scientific">Steinernema glaseri</name>
    <dbReference type="NCBI Taxonomy" id="37863"/>
    <lineage>
        <taxon>Eukaryota</taxon>
        <taxon>Metazoa</taxon>
        <taxon>Ecdysozoa</taxon>
        <taxon>Nematoda</taxon>
        <taxon>Chromadorea</taxon>
        <taxon>Rhabditida</taxon>
        <taxon>Tylenchina</taxon>
        <taxon>Panagrolaimomorpha</taxon>
        <taxon>Strongyloidoidea</taxon>
        <taxon>Steinernematidae</taxon>
        <taxon>Steinernema</taxon>
    </lineage>
</organism>
<dbReference type="WBParaSite" id="L893_g15805.t1">
    <property type="protein sequence ID" value="L893_g15805.t1"/>
    <property type="gene ID" value="L893_g15805"/>
</dbReference>
<name>A0A1I7YFI0_9BILA</name>
<dbReference type="AlphaFoldDB" id="A0A1I7YFI0"/>
<accession>A0A1I7YFI0</accession>
<reference evidence="3" key="1">
    <citation type="submission" date="2016-11" db="UniProtKB">
        <authorList>
            <consortium name="WormBaseParasite"/>
        </authorList>
    </citation>
    <scope>IDENTIFICATION</scope>
</reference>
<sequence>MQDTLACSYKFRPKKNPPKTNGLNFPCPARPADGHLRVMRKQKEAEGDTDTQTDDDGLSNSPSAEAQKLVTAVAQDGLSAYLGYCVFVEGAKRVRKPSVHGAQSVHCPIAKLLLDCIWHFNSFWDRLEGN</sequence>
<feature type="region of interest" description="Disordered" evidence="1">
    <location>
        <begin position="1"/>
        <end position="63"/>
    </location>
</feature>